<dbReference type="SUPFAM" id="SSF48425">
    <property type="entry name" value="Sec7 domain"/>
    <property type="match status" value="1"/>
</dbReference>
<dbReference type="InterPro" id="IPR000904">
    <property type="entry name" value="Sec7_dom"/>
</dbReference>
<dbReference type="AlphaFoldDB" id="A0AB34J6L8"/>
<dbReference type="PANTHER" id="PTHR10663">
    <property type="entry name" value="GUANYL-NUCLEOTIDE EXCHANGE FACTOR"/>
    <property type="match status" value="1"/>
</dbReference>
<dbReference type="GO" id="GO:0032012">
    <property type="term" value="P:regulation of ARF protein signal transduction"/>
    <property type="evidence" value="ECO:0007669"/>
    <property type="project" value="InterPro"/>
</dbReference>
<dbReference type="GO" id="GO:0012505">
    <property type="term" value="C:endomembrane system"/>
    <property type="evidence" value="ECO:0007669"/>
    <property type="project" value="UniProtKB-ARBA"/>
</dbReference>
<keyword evidence="5" id="KW-1185">Reference proteome</keyword>
<dbReference type="GO" id="GO:0016192">
    <property type="term" value="P:vesicle-mediated transport"/>
    <property type="evidence" value="ECO:0007669"/>
    <property type="project" value="UniProtKB-ARBA"/>
</dbReference>
<feature type="compositionally biased region" description="Basic and acidic residues" evidence="1">
    <location>
        <begin position="399"/>
        <end position="411"/>
    </location>
</feature>
<feature type="region of interest" description="Disordered" evidence="1">
    <location>
        <begin position="602"/>
        <end position="622"/>
    </location>
</feature>
<reference evidence="4 5" key="1">
    <citation type="journal article" date="2024" name="Science">
        <title>Giant polyketide synthase enzymes in the biosynthesis of giant marine polyether toxins.</title>
        <authorList>
            <person name="Fallon T.R."/>
            <person name="Shende V.V."/>
            <person name="Wierzbicki I.H."/>
            <person name="Pendleton A.L."/>
            <person name="Watervoot N.F."/>
            <person name="Auber R.P."/>
            <person name="Gonzalez D.J."/>
            <person name="Wisecaver J.H."/>
            <person name="Moore B.S."/>
        </authorList>
    </citation>
    <scope>NUCLEOTIDE SEQUENCE [LARGE SCALE GENOMIC DNA]</scope>
    <source>
        <strain evidence="4 5">12B1</strain>
    </source>
</reference>
<dbReference type="SMART" id="SM00222">
    <property type="entry name" value="Sec7"/>
    <property type="match status" value="1"/>
</dbReference>
<name>A0AB34J6L8_PRYPA</name>
<dbReference type="PANTHER" id="PTHR10663:SF388">
    <property type="entry name" value="GOLGI-SPECIFIC BREFELDIN A-RESISTANCE GUANINE NUCLEOTIDE EXCHANGE FACTOR 1"/>
    <property type="match status" value="1"/>
</dbReference>
<feature type="region of interest" description="Disordered" evidence="1">
    <location>
        <begin position="380"/>
        <end position="413"/>
    </location>
</feature>
<feature type="chain" id="PRO_5044344108" description="SEC7 domain-containing protein" evidence="2">
    <location>
        <begin position="18"/>
        <end position="972"/>
    </location>
</feature>
<dbReference type="InterPro" id="IPR023394">
    <property type="entry name" value="Sec7_C_sf"/>
</dbReference>
<sequence>MLLPCLLLASASASADSRRAAAPSLASAVAAESTRVSSLLRRQPPRPALLPLLHQLERSALHAAEASDASAAAVRCLQTLLRLLDEAEGAAAAAPALSALSALLRARAYDAVAPAERGGACRALCACGARRLLAPAAEPEVRRGGLEVLAALLAEGGVDAARAAWRAIAAAGGGRLLGLRLLRARLCHPAAVRSAALARLVLPALVEAAAPAEQTEEMHLAIETVPLLFLRLDGDACALELGLLLRHLLLAPLLLPAAAPSAALPRSRLPSVRHAALRSLALCFSPPRAVERLLVEHDAHPQYDSLLPSLCHALAPPPHADDDDAVLRLRVCHAIFQQLPLLADIAPAAAEAKAALLAKAAAFNADPKAAVGVWREEGTIAPAFTPPPSEAADGTSGGEAERRRRESEGKAAAEAAAGEELGKMLFMLPGLSPQAVGDFLARPEALSKAAIRSFMRSFDFGGLSLDGGLRLVFAALKMPGEAQKVDRVMQALAFAHAYYRDEPGPFASEKAAYVMSFSLMMLNTDQHNAAVRTKMTLEQFVHNNRKINEGADLPPAFLAALYFEVQRREIKACEDAHTSPRPPTVWRWRYLQQRRDAAAAAAAAAAVSPSPPPPSSSLASASASAPASASASASTSTRLARELSPAAMHAAEGVLLLDARLRLRSVGGAYNGASWRDEAEAYQPQDWLLAVRVLLRVVALASAHAADDPPAAGQSTPLYAAINQMVLLLCEHSLLPSNLAAPEAVARAACFNHRSICLGSVAALLARAYPAALGDVSWYQLLRTVLAMHQLGIVPAPSTTAPLDDPIGAKIRALYAEGAARASSAARVVSEAAEPLLGMAAPPPTHALWMQQRTYQHALQPLQPSAVLSALPLLPPPQHAALLHAAFRTLDDAVHLALRDAHGGVLPATTAVQLLTELLLGEETPRVAPWARAAGCERMGRIVAASGCPIPVSHAAAHALRSLQAHERKAAS</sequence>
<proteinExistence type="predicted"/>
<dbReference type="Gene3D" id="1.10.1000.11">
    <property type="entry name" value="Arf Nucleotide-binding Site Opener,domain 2"/>
    <property type="match status" value="1"/>
</dbReference>
<dbReference type="Proteomes" id="UP001515480">
    <property type="component" value="Unassembled WGS sequence"/>
</dbReference>
<evidence type="ECO:0000313" key="4">
    <source>
        <dbReference type="EMBL" id="KAL1515014.1"/>
    </source>
</evidence>
<dbReference type="PROSITE" id="PS50190">
    <property type="entry name" value="SEC7"/>
    <property type="match status" value="1"/>
</dbReference>
<dbReference type="Gene3D" id="1.10.220.20">
    <property type="match status" value="1"/>
</dbReference>
<evidence type="ECO:0000256" key="2">
    <source>
        <dbReference type="SAM" id="SignalP"/>
    </source>
</evidence>
<feature type="domain" description="SEC7" evidence="3">
    <location>
        <begin position="363"/>
        <end position="568"/>
    </location>
</feature>
<dbReference type="CDD" id="cd00171">
    <property type="entry name" value="Sec7"/>
    <property type="match status" value="1"/>
</dbReference>
<accession>A0AB34J6L8</accession>
<organism evidence="4 5">
    <name type="scientific">Prymnesium parvum</name>
    <name type="common">Toxic golden alga</name>
    <dbReference type="NCBI Taxonomy" id="97485"/>
    <lineage>
        <taxon>Eukaryota</taxon>
        <taxon>Haptista</taxon>
        <taxon>Haptophyta</taxon>
        <taxon>Prymnesiophyceae</taxon>
        <taxon>Prymnesiales</taxon>
        <taxon>Prymnesiaceae</taxon>
        <taxon>Prymnesium</taxon>
    </lineage>
</organism>
<dbReference type="EMBL" id="JBGBPQ010000012">
    <property type="protein sequence ID" value="KAL1515014.1"/>
    <property type="molecule type" value="Genomic_DNA"/>
</dbReference>
<evidence type="ECO:0000256" key="1">
    <source>
        <dbReference type="SAM" id="MobiDB-lite"/>
    </source>
</evidence>
<dbReference type="InterPro" id="IPR035999">
    <property type="entry name" value="Sec7_dom_sf"/>
</dbReference>
<protein>
    <recommendedName>
        <fullName evidence="3">SEC7 domain-containing protein</fullName>
    </recommendedName>
</protein>
<gene>
    <name evidence="4" type="ORF">AB1Y20_004083</name>
</gene>
<feature type="signal peptide" evidence="2">
    <location>
        <begin position="1"/>
        <end position="17"/>
    </location>
</feature>
<dbReference type="Pfam" id="PF01369">
    <property type="entry name" value="Sec7"/>
    <property type="match status" value="1"/>
</dbReference>
<dbReference type="GO" id="GO:0005737">
    <property type="term" value="C:cytoplasm"/>
    <property type="evidence" value="ECO:0007669"/>
    <property type="project" value="UniProtKB-ARBA"/>
</dbReference>
<evidence type="ECO:0000313" key="5">
    <source>
        <dbReference type="Proteomes" id="UP001515480"/>
    </source>
</evidence>
<evidence type="ECO:0000259" key="3">
    <source>
        <dbReference type="PROSITE" id="PS50190"/>
    </source>
</evidence>
<keyword evidence="2" id="KW-0732">Signal</keyword>
<dbReference type="GO" id="GO:0005085">
    <property type="term" value="F:guanyl-nucleotide exchange factor activity"/>
    <property type="evidence" value="ECO:0007669"/>
    <property type="project" value="InterPro"/>
</dbReference>
<comment type="caution">
    <text evidence="4">The sequence shown here is derived from an EMBL/GenBank/DDBJ whole genome shotgun (WGS) entry which is preliminary data.</text>
</comment>